<keyword evidence="3" id="KW-1185">Reference proteome</keyword>
<proteinExistence type="predicted"/>
<reference evidence="2 3" key="1">
    <citation type="submission" date="2016-10" db="EMBL/GenBank/DDBJ databases">
        <authorList>
            <person name="de Groot N.N."/>
        </authorList>
    </citation>
    <scope>NUCLEOTIDE SEQUENCE [LARGE SCALE GENOMIC DNA]</scope>
    <source>
        <strain evidence="2 3">DSM 18978</strain>
    </source>
</reference>
<evidence type="ECO:0000313" key="2">
    <source>
        <dbReference type="EMBL" id="SCY97142.1"/>
    </source>
</evidence>
<gene>
    <name evidence="2" type="ORF">SAMN03080606_03329</name>
</gene>
<dbReference type="AlphaFoldDB" id="A0A1G5K934"/>
<protein>
    <recommendedName>
        <fullName evidence="4">DUF4282 domain-containing protein</fullName>
    </recommendedName>
</protein>
<dbReference type="OrthoDB" id="280522at2"/>
<name>A0A1G5K934_9FIRM</name>
<evidence type="ECO:0008006" key="4">
    <source>
        <dbReference type="Google" id="ProtNLM"/>
    </source>
</evidence>
<organism evidence="2 3">
    <name type="scientific">Alkaliphilus peptidifermentans DSM 18978</name>
    <dbReference type="NCBI Taxonomy" id="1120976"/>
    <lineage>
        <taxon>Bacteria</taxon>
        <taxon>Bacillati</taxon>
        <taxon>Bacillota</taxon>
        <taxon>Clostridia</taxon>
        <taxon>Peptostreptococcales</taxon>
        <taxon>Natronincolaceae</taxon>
        <taxon>Alkaliphilus</taxon>
    </lineage>
</organism>
<keyword evidence="1" id="KW-0812">Transmembrane</keyword>
<sequence length="104" mass="11844">MEDFKKDLSKLNEDGGLVKNLLCFDKMITPTLIRILFFLGIGFSVFIGFSFIIRGMNAYFGGGLLVLMGIIILIISPILIRVYCELMIVIFKIHESLLEIRNKQ</sequence>
<dbReference type="InterPro" id="IPR025557">
    <property type="entry name" value="DUF4282"/>
</dbReference>
<keyword evidence="1" id="KW-1133">Transmembrane helix</keyword>
<dbReference type="Proteomes" id="UP000198636">
    <property type="component" value="Unassembled WGS sequence"/>
</dbReference>
<dbReference type="STRING" id="1120976.SAMN03080606_03329"/>
<feature type="transmembrane region" description="Helical" evidence="1">
    <location>
        <begin position="35"/>
        <end position="53"/>
    </location>
</feature>
<feature type="transmembrane region" description="Helical" evidence="1">
    <location>
        <begin position="59"/>
        <end position="84"/>
    </location>
</feature>
<evidence type="ECO:0000313" key="3">
    <source>
        <dbReference type="Proteomes" id="UP000198636"/>
    </source>
</evidence>
<keyword evidence="1" id="KW-0472">Membrane</keyword>
<dbReference type="Pfam" id="PF14110">
    <property type="entry name" value="DUF4282"/>
    <property type="match status" value="1"/>
</dbReference>
<dbReference type="EMBL" id="FMUS01000025">
    <property type="protein sequence ID" value="SCY97142.1"/>
    <property type="molecule type" value="Genomic_DNA"/>
</dbReference>
<evidence type="ECO:0000256" key="1">
    <source>
        <dbReference type="SAM" id="Phobius"/>
    </source>
</evidence>
<accession>A0A1G5K934</accession>
<dbReference type="RefSeq" id="WP_091545746.1">
    <property type="nucleotide sequence ID" value="NZ_FMUS01000025.1"/>
</dbReference>